<protein>
    <recommendedName>
        <fullName evidence="3">DUF3168 domain-containing protein</fullName>
    </recommendedName>
</protein>
<gene>
    <name evidence="1" type="ORF">SAMN05444417_2814</name>
</gene>
<dbReference type="Pfam" id="PF11367">
    <property type="entry name" value="Tail_completion_gp17"/>
    <property type="match status" value="1"/>
</dbReference>
<organism evidence="1 2">
    <name type="scientific">Wenxinia saemankumensis</name>
    <dbReference type="NCBI Taxonomy" id="1447782"/>
    <lineage>
        <taxon>Bacteria</taxon>
        <taxon>Pseudomonadati</taxon>
        <taxon>Pseudomonadota</taxon>
        <taxon>Alphaproteobacteria</taxon>
        <taxon>Rhodobacterales</taxon>
        <taxon>Roseobacteraceae</taxon>
        <taxon>Wenxinia</taxon>
    </lineage>
</organism>
<dbReference type="OrthoDB" id="7644395at2"/>
<evidence type="ECO:0000313" key="1">
    <source>
        <dbReference type="EMBL" id="SHJ11172.1"/>
    </source>
</evidence>
<keyword evidence="2" id="KW-1185">Reference proteome</keyword>
<dbReference type="AlphaFoldDB" id="A0A1M6GMN9"/>
<dbReference type="InterPro" id="IPR021508">
    <property type="entry name" value="Gp17-like"/>
</dbReference>
<dbReference type="InterPro" id="IPR053745">
    <property type="entry name" value="Viral_Tail_Comp_sf"/>
</dbReference>
<dbReference type="Gene3D" id="3.30.2000.30">
    <property type="match status" value="1"/>
</dbReference>
<evidence type="ECO:0008006" key="3">
    <source>
        <dbReference type="Google" id="ProtNLM"/>
    </source>
</evidence>
<dbReference type="EMBL" id="FQYO01000005">
    <property type="protein sequence ID" value="SHJ11172.1"/>
    <property type="molecule type" value="Genomic_DNA"/>
</dbReference>
<dbReference type="RefSeq" id="WP_073332096.1">
    <property type="nucleotide sequence ID" value="NZ_FQYO01000005.1"/>
</dbReference>
<proteinExistence type="predicted"/>
<evidence type="ECO:0000313" key="2">
    <source>
        <dbReference type="Proteomes" id="UP000184292"/>
    </source>
</evidence>
<dbReference type="STRING" id="1447782.SAMN05444417_2814"/>
<name>A0A1M6GMN9_9RHOB</name>
<dbReference type="Proteomes" id="UP000184292">
    <property type="component" value="Unassembled WGS sequence"/>
</dbReference>
<sequence length="135" mass="13674">MSYAGALDLQAALYQRLAGDAALTQLVGAAIFDAPPSGPLPALHVLIGEERVADLSDATHAGGRHDVTVSVLSGSEGFAAAKQAAAAVSEALSGAPLDLAAGRLVGLRFRRATARRTGGGAGRRIDLTFRALIEA</sequence>
<accession>A0A1M6GMN9</accession>
<reference evidence="1 2" key="1">
    <citation type="submission" date="2016-11" db="EMBL/GenBank/DDBJ databases">
        <authorList>
            <person name="Jaros S."/>
            <person name="Januszkiewicz K."/>
            <person name="Wedrychowicz H."/>
        </authorList>
    </citation>
    <scope>NUCLEOTIDE SEQUENCE [LARGE SCALE GENOMIC DNA]</scope>
    <source>
        <strain evidence="1 2">DSM 100565</strain>
    </source>
</reference>